<keyword evidence="5" id="KW-1185">Reference proteome</keyword>
<feature type="domain" description="Calponin-homology (CH)" evidence="3">
    <location>
        <begin position="1669"/>
        <end position="1781"/>
    </location>
</feature>
<dbReference type="InterPro" id="IPR036872">
    <property type="entry name" value="CH_dom_sf"/>
</dbReference>
<dbReference type="Gene3D" id="1.10.418.10">
    <property type="entry name" value="Calponin-like domain"/>
    <property type="match status" value="1"/>
</dbReference>
<dbReference type="InterPro" id="IPR056343">
    <property type="entry name" value="CFAP47_dom"/>
</dbReference>
<dbReference type="PANTHER" id="PTHR45912:SF3">
    <property type="entry name" value="CILIA- AND FLAGELLA-ASSOCIATED PROTEIN 47"/>
    <property type="match status" value="1"/>
</dbReference>
<evidence type="ECO:0000313" key="4">
    <source>
        <dbReference type="EMBL" id="CAK9016612.1"/>
    </source>
</evidence>
<feature type="region of interest" description="Disordered" evidence="1">
    <location>
        <begin position="1500"/>
        <end position="1525"/>
    </location>
</feature>
<feature type="region of interest" description="Disordered" evidence="1">
    <location>
        <begin position="1045"/>
        <end position="1068"/>
    </location>
</feature>
<keyword evidence="2" id="KW-0812">Transmembrane</keyword>
<keyword evidence="4" id="KW-0969">Cilium</keyword>
<feature type="transmembrane region" description="Helical" evidence="2">
    <location>
        <begin position="953"/>
        <end position="986"/>
    </location>
</feature>
<keyword evidence="4" id="KW-0282">Flagellum</keyword>
<evidence type="ECO:0000313" key="5">
    <source>
        <dbReference type="Proteomes" id="UP001642464"/>
    </source>
</evidence>
<accession>A0ABP0JRC4</accession>
<comment type="caution">
    <text evidence="4">The sequence shown here is derived from an EMBL/GenBank/DDBJ whole genome shotgun (WGS) entry which is preliminary data.</text>
</comment>
<keyword evidence="2" id="KW-1133">Transmembrane helix</keyword>
<dbReference type="SUPFAM" id="SSF47576">
    <property type="entry name" value="Calponin-homology domain, CH-domain"/>
    <property type="match status" value="1"/>
</dbReference>
<dbReference type="InterPro" id="IPR058952">
    <property type="entry name" value="Ig_CFAP47"/>
</dbReference>
<keyword evidence="4" id="KW-0966">Cell projection</keyword>
<protein>
    <submittedName>
        <fullName evidence="4">Cilia- and flagella-associated protein 47</fullName>
    </submittedName>
</protein>
<feature type="compositionally biased region" description="Basic and acidic residues" evidence="1">
    <location>
        <begin position="1045"/>
        <end position="1065"/>
    </location>
</feature>
<dbReference type="Proteomes" id="UP001642464">
    <property type="component" value="Unassembled WGS sequence"/>
</dbReference>
<dbReference type="SMART" id="SM00033">
    <property type="entry name" value="CH"/>
    <property type="match status" value="1"/>
</dbReference>
<feature type="region of interest" description="Disordered" evidence="1">
    <location>
        <begin position="2076"/>
        <end position="2104"/>
    </location>
</feature>
<keyword evidence="2" id="KW-0472">Membrane</keyword>
<proteinExistence type="predicted"/>
<evidence type="ECO:0000256" key="2">
    <source>
        <dbReference type="SAM" id="Phobius"/>
    </source>
</evidence>
<name>A0ABP0JRC4_9DINO</name>
<evidence type="ECO:0000259" key="3">
    <source>
        <dbReference type="PROSITE" id="PS50021"/>
    </source>
</evidence>
<evidence type="ECO:0000256" key="1">
    <source>
        <dbReference type="SAM" id="MobiDB-lite"/>
    </source>
</evidence>
<dbReference type="EMBL" id="CAXAMM010008180">
    <property type="protein sequence ID" value="CAK9016612.1"/>
    <property type="molecule type" value="Genomic_DNA"/>
</dbReference>
<dbReference type="Pfam" id="PF00307">
    <property type="entry name" value="CH"/>
    <property type="match status" value="1"/>
</dbReference>
<dbReference type="Pfam" id="PF26579">
    <property type="entry name" value="Ig_CFAP47"/>
    <property type="match status" value="1"/>
</dbReference>
<gene>
    <name evidence="4" type="ORF">SCF082_LOCUS13268</name>
</gene>
<dbReference type="CDD" id="cd21218">
    <property type="entry name" value="CH_PLS_FIM_rpt2"/>
    <property type="match status" value="1"/>
</dbReference>
<dbReference type="PANTHER" id="PTHR45912">
    <property type="entry name" value="CILIA- AND FLAGELLA-ASSOCIATED PROTEIN 47"/>
    <property type="match status" value="1"/>
</dbReference>
<organism evidence="4 5">
    <name type="scientific">Durusdinium trenchii</name>
    <dbReference type="NCBI Taxonomy" id="1381693"/>
    <lineage>
        <taxon>Eukaryota</taxon>
        <taxon>Sar</taxon>
        <taxon>Alveolata</taxon>
        <taxon>Dinophyceae</taxon>
        <taxon>Suessiales</taxon>
        <taxon>Symbiodiniaceae</taxon>
        <taxon>Durusdinium</taxon>
    </lineage>
</organism>
<dbReference type="PROSITE" id="PS50021">
    <property type="entry name" value="CH"/>
    <property type="match status" value="1"/>
</dbReference>
<sequence length="2918" mass="325313">MLKAFGSSGETFEVPSSGRRITSLISLLADLSDLATWEGVGGDSYSRTFPGAHGGLKEGLDVARNLDRADELRPYRDLQPDRLKLYGHAQWDPSPYLSDQLWMAYVEPYSIRWAEDQRTGNAPNLTKEDRTAISQLARIWDINGLLLIRPADQDVDVSTSMRFFNAFKNETTDRMIGDRRSRNYVEARLPGVSSCLPSAQCLLDLEVRLPSQRLSLNVTDRKDFYHQLMVTKSRAETNGLYPFISLEDVKGTKAFERWCLSNRGQRAYDRLKEGDYLGERPKRKKPAHKMPPAFQACFASIPQGDHLGVEIATESHRNYLISKGLLQEEEELRSGHPYLGQKVASGLVIDDFFSISVEDAANGRWPDERSEWIDTAQKAYADAGLEGSPLKDLVDEEKGKIIGAEVDSSSLTRSLGLVLVAAPVRKRLALAYISLELAAKDTTSDALHACLIGGWVSAAMKKASYARMLSRSEAILKNIDEMYEEGLDETQGNQDDVDPERPVAFRFHFLDICGGAGKVAAAVEKYGWVVGPVIDLDRSRHFDCGALRVIAWLFHLIESGKLDSFMIAPPCTTFSPAQHPASRGYDRPRGYDPLDPKTLQGTTIALRALSLMMMAVRYNIPGLLEQPRRSKMRKLPEWEFLCSSWGASESVTASCMFGSIHKKEFVFLTSSLDTSLLTRTCDGQRKRIQIAGKWSKPSAVYTDELAAALGQSFDKALTKKIRRTQFVEPKLKGLESPLCNDVLLSAKWKVDKVWSWRSPKRINIQEVLAAERLMKEQAVSWPKSRFPVVMDSNVGMSALVKGRSPSDGLRPALRRAGSTIVAGALYPAYHFGPTRLLPADHPTRDNEFPPPCRSCLPPEATCAELLQFSKVSNLARTGANWVRLVLLLLQNLPLWSLSKDSWRFAHVNYKHYPFSTQKADFSRKEFDSARGYPGEGPTAGGSRVQLIRCLASVLPFGFPALVGLLGAFAALVGIFGAYISLAAFGLTSALPRKAVPVHVRSRFRPRSSSLTLFRQAKLQALFLAILFLEHPGLVAGAPRHGLKLQPRDAADRARQETRDQLELPDGRPVLGQTQRQRDKLMGAFEEWLRSQGILLDEILMVGAPDVEALNILLERYGRELYRAGRPYGHYSETVNAVSAKRPRVRRLLQPAWDLAYSWLRQEPPVHHLALPWQAMLSFLTTSLCWGWCRVAGIIALSWGGITRIGESVNAFRRDLVLPSDVNYTIDYVLLQIAEPKTRFRCARRQMAKVDQPQLVRIIVTAFENLRPDQRLWPASGSTIRSRFQRLVQANSLDHLRTKKGLDLGSLRAGGASWLLMTSDNPDMTRRRGRWINAKVMEVYVQEAWAVQFLPQLPKSIKEGIMEGAGLFPWALELAEIWKRAAVPESAWPILYQKAARDLEQQEMGRQHLEKEEAGDGGAAFAQCGRVHPSKDAEEKKCDQLDELTFNSECPVRRSSFSRKAAHPSNILKNQLDHFPQDLVNSNGRHLYEMIEFLSGKSVPNKAAAPPPQRMDNTGSSFRGNDRGAKQKSREMQKILQLMQQYEVLLNFLKQHGALLSSVRPEHFLSHEYYLQYQQSLNVGITRRQVDKIFFPKSMEAWLTSLLQTVKIFLLNRVTHKAFKTLPGMSAEVDQPVGAPVGVDDMDLEVEKKNSPELQGALDQKFLADSNVYSISECILLRWLNFHFARANRDRYSPRKVCCFDSDLEDSIVLAVVIQSHVPHCQAVQNMRPQCSNLDHHEENAMHILAALSEIGLQFPIQVSDIASPQAKDMLLFVMFLFQNLPHYVPKTTIIFSTMLGVNMTKNIELTNPSKKAISYGVQLVGSGHNSGSDFAIKDEIVKLEPRQTVSFPVEFHSRFSRIVDEKIIFTSRREGNVNAAAMVFKLRSRCTGRKPRKTIQVSAVLYEVGTVDVELENPFNEDAEFSVALRESTCCDAEKHPVASKRSEGMEAFYLSVTRCRVKAGGTGKITVSFLPFEAPAHFTALLGVFDSKAGEYYYELFGTSSPPLPLENYKMQVKAEASGTKDIILPLRNMQVERARSWLESRGAGPRPLPPDYIVYDVKVSSPYYTAPKQVVVHNGQAVNREGKGDGKGASRSGTNGALEKGDRRSSAVAKAIGLPQQVAKLVVEFWPKEPGVYPCTVTLTSDIDIRIYQFEGTGTAPNTHCSLTFTTQARKAITQEIPIVNPTDREWAIKPTFSQIGHEFDGPREFIAKKKGATGQATVTTYPLTFKPDWVCDVKAQLVLYNVGTNETYEYDLHGVAEEPLAEEHVVVKCEAREKTSHVFQVKNHSNLTAAFEVESDLVHISGPSSIQVDGRGTGDYELTFQPLQAGQVTGCIIFRDTHTGHFTWYTVELMTLPPKPQQHLTLTCVVRQAVAVDIQLVNPLDDVVVFEVALTGDGLLGEAEFVLAPKETATYELVFSPLLPARSKGTAVFFNEIVGEFWYDLSLLAEAAPAEEIAPLECELGRTAQTVVHIDNPTGQEVVLKHRSTNKINFKVLNNRVVLPPLESTDITIEYSPSSLGVTEEAQIVFEHPLVGQWVYKAQGLGLPPLEARHVTVAAQVNRTVSSTIQFKNPFLETITIFIVLESKSEKGVFNLLSKKAKVQIGPLATTQIPFSFCPPTMTQHTAEIALSVMKPNLSWSYRIQGVAEAPADPTLHTFMVQAREALQTTYALTLIGLDTTPGDTHGDQLSCQLEVPPQHQAMVSKCFDISLDSDATAARASSQASRTRGKSDGQVFLKVNFSPLRPFIALCNLVITRASGGRWRFDLKLEATEPEVDDVISIQSPLNKPASVAFRLNNHTSVYSEFEAFFDAESAYEFTVQPTSGVLEPAGTNGTTFVVTYKPTEYGKPVQGKLIIQTEDVFWSYLVKGTHPKYTAPVVEKPKVATRLTKEMEMQLAKASQSRRKNFIKENMKGGVKD</sequence>
<dbReference type="Pfam" id="PF24529">
    <property type="entry name" value="CFAP47"/>
    <property type="match status" value="1"/>
</dbReference>
<dbReference type="InterPro" id="IPR001715">
    <property type="entry name" value="CH_dom"/>
</dbReference>
<reference evidence="4 5" key="1">
    <citation type="submission" date="2024-02" db="EMBL/GenBank/DDBJ databases">
        <authorList>
            <person name="Chen Y."/>
            <person name="Shah S."/>
            <person name="Dougan E. K."/>
            <person name="Thang M."/>
            <person name="Chan C."/>
        </authorList>
    </citation>
    <scope>NUCLEOTIDE SEQUENCE [LARGE SCALE GENOMIC DNA]</scope>
</reference>